<evidence type="ECO:0000313" key="5">
    <source>
        <dbReference type="Proteomes" id="UP000664332"/>
    </source>
</evidence>
<dbReference type="AlphaFoldDB" id="A0A939E025"/>
<dbReference type="PANTHER" id="PTHR34535:SF3">
    <property type="entry name" value="HYDROGENASE MATURATION FACTOR HYPA"/>
    <property type="match status" value="1"/>
</dbReference>
<evidence type="ECO:0000256" key="2">
    <source>
        <dbReference type="ARBA" id="ARBA00022723"/>
    </source>
</evidence>
<dbReference type="EMBL" id="JAFLEQ010000008">
    <property type="protein sequence ID" value="MBN9643991.1"/>
    <property type="molecule type" value="Genomic_DNA"/>
</dbReference>
<dbReference type="InterPro" id="IPR000688">
    <property type="entry name" value="HypA/HybF"/>
</dbReference>
<comment type="caution">
    <text evidence="4">The sequence shown here is derived from an EMBL/GenBank/DDBJ whole genome shotgun (WGS) entry which is preliminary data.</text>
</comment>
<organism evidence="4 5">
    <name type="scientific">Corynebacterium mendelii</name>
    <dbReference type="NCBI Taxonomy" id="2765362"/>
    <lineage>
        <taxon>Bacteria</taxon>
        <taxon>Bacillati</taxon>
        <taxon>Actinomycetota</taxon>
        <taxon>Actinomycetes</taxon>
        <taxon>Mycobacteriales</taxon>
        <taxon>Corynebacteriaceae</taxon>
        <taxon>Corynebacterium</taxon>
    </lineage>
</organism>
<evidence type="ECO:0000313" key="4">
    <source>
        <dbReference type="EMBL" id="MBN9643991.1"/>
    </source>
</evidence>
<accession>A0A939E025</accession>
<proteinExistence type="predicted"/>
<dbReference type="Pfam" id="PF01155">
    <property type="entry name" value="HypA"/>
    <property type="match status" value="1"/>
</dbReference>
<keyword evidence="2" id="KW-0479">Metal-binding</keyword>
<dbReference type="PANTHER" id="PTHR34535">
    <property type="entry name" value="HYDROGENASE MATURATION FACTOR HYPA"/>
    <property type="match status" value="1"/>
</dbReference>
<gene>
    <name evidence="4" type="ORF">JZY06_05070</name>
</gene>
<dbReference type="PIRSF" id="PIRSF004761">
    <property type="entry name" value="Hydrgn_mat_HypA"/>
    <property type="match status" value="1"/>
</dbReference>
<dbReference type="GO" id="GO:0016151">
    <property type="term" value="F:nickel cation binding"/>
    <property type="evidence" value="ECO:0007669"/>
    <property type="project" value="InterPro"/>
</dbReference>
<dbReference type="Proteomes" id="UP000664332">
    <property type="component" value="Unassembled WGS sequence"/>
</dbReference>
<evidence type="ECO:0000256" key="3">
    <source>
        <dbReference type="ARBA" id="ARBA00022833"/>
    </source>
</evidence>
<evidence type="ECO:0000256" key="1">
    <source>
        <dbReference type="ARBA" id="ARBA00022596"/>
    </source>
</evidence>
<keyword evidence="5" id="KW-1185">Reference proteome</keyword>
<dbReference type="GO" id="GO:0051604">
    <property type="term" value="P:protein maturation"/>
    <property type="evidence" value="ECO:0007669"/>
    <property type="project" value="InterPro"/>
</dbReference>
<reference evidence="4" key="1">
    <citation type="submission" date="2021-03" db="EMBL/GenBank/DDBJ databases">
        <authorList>
            <person name="Sun Q."/>
        </authorList>
    </citation>
    <scope>NUCLEOTIDE SEQUENCE</scope>
    <source>
        <strain evidence="4">CCM 8862</strain>
    </source>
</reference>
<dbReference type="Gene3D" id="3.30.2320.80">
    <property type="match status" value="1"/>
</dbReference>
<protein>
    <submittedName>
        <fullName evidence="4">Hydrogenase maturation nickel metallochaperone HypA</fullName>
    </submittedName>
</protein>
<keyword evidence="3" id="KW-0862">Zinc</keyword>
<sequence>MVAVHEVALATQLAKIVARAADGRRVLVVRLQVGALRQVVPQTLQFAWRFVTKDTVLGGAELQVDWIDLTIRCPAGHESSSGDPFDRICPTCGQTGSTIRGDEFRVIDIDVDSP</sequence>
<keyword evidence="1" id="KW-0533">Nickel</keyword>
<name>A0A939E025_9CORY</name>
<dbReference type="GO" id="GO:0008270">
    <property type="term" value="F:zinc ion binding"/>
    <property type="evidence" value="ECO:0007669"/>
    <property type="project" value="TreeGrafter"/>
</dbReference>